<dbReference type="EMBL" id="SJSK01000004">
    <property type="protein sequence ID" value="TCC89454.1"/>
    <property type="molecule type" value="Genomic_DNA"/>
</dbReference>
<keyword evidence="1" id="KW-0472">Membrane</keyword>
<reference evidence="2 3" key="1">
    <citation type="submission" date="2019-02" db="EMBL/GenBank/DDBJ databases">
        <title>Pedobacter sp. RP-1-13 sp. nov., isolated from Arctic soil.</title>
        <authorList>
            <person name="Dahal R.H."/>
        </authorList>
    </citation>
    <scope>NUCLEOTIDE SEQUENCE [LARGE SCALE GENOMIC DNA]</scope>
    <source>
        <strain evidence="2 3">RP-1-13</strain>
    </source>
</reference>
<evidence type="ECO:0000313" key="2">
    <source>
        <dbReference type="EMBL" id="TCC89454.1"/>
    </source>
</evidence>
<dbReference type="OrthoDB" id="886692at2"/>
<feature type="transmembrane region" description="Helical" evidence="1">
    <location>
        <begin position="12"/>
        <end position="32"/>
    </location>
</feature>
<organism evidence="2 3">
    <name type="scientific">Pedobacter frigiditerrae</name>
    <dbReference type="NCBI Taxonomy" id="2530452"/>
    <lineage>
        <taxon>Bacteria</taxon>
        <taxon>Pseudomonadati</taxon>
        <taxon>Bacteroidota</taxon>
        <taxon>Sphingobacteriia</taxon>
        <taxon>Sphingobacteriales</taxon>
        <taxon>Sphingobacteriaceae</taxon>
        <taxon>Pedobacter</taxon>
    </lineage>
</organism>
<feature type="transmembrane region" description="Helical" evidence="1">
    <location>
        <begin position="44"/>
        <end position="63"/>
    </location>
</feature>
<keyword evidence="1" id="KW-1133">Transmembrane helix</keyword>
<feature type="transmembrane region" description="Helical" evidence="1">
    <location>
        <begin position="79"/>
        <end position="100"/>
    </location>
</feature>
<dbReference type="Proteomes" id="UP000292884">
    <property type="component" value="Unassembled WGS sequence"/>
</dbReference>
<evidence type="ECO:0000313" key="3">
    <source>
        <dbReference type="Proteomes" id="UP000292884"/>
    </source>
</evidence>
<evidence type="ECO:0000256" key="1">
    <source>
        <dbReference type="SAM" id="Phobius"/>
    </source>
</evidence>
<accession>A0A4R0MU84</accession>
<comment type="caution">
    <text evidence="2">The sequence shown here is derived from an EMBL/GenBank/DDBJ whole genome shotgun (WGS) entry which is preliminary data.</text>
</comment>
<protein>
    <submittedName>
        <fullName evidence="2">Uncharacterized protein</fullName>
    </submittedName>
</protein>
<proteinExistence type="predicted"/>
<name>A0A4R0MU84_9SPHI</name>
<dbReference type="RefSeq" id="WP_131554441.1">
    <property type="nucleotide sequence ID" value="NZ_SJSK01000004.1"/>
</dbReference>
<keyword evidence="3" id="KW-1185">Reference proteome</keyword>
<sequence>MKAEKENRSPHILNTSANLLGFCFIVLTSVKISKLEESSFIDEGAALAIIIFMSSCLLSFLAMRSTTVRATKMERGADILFLIGLIVLFITTMLIAFNIIK</sequence>
<gene>
    <name evidence="2" type="ORF">EZ428_17330</name>
</gene>
<dbReference type="AlphaFoldDB" id="A0A4R0MU84"/>
<keyword evidence="1" id="KW-0812">Transmembrane</keyword>